<keyword evidence="1" id="KW-0489">Methyltransferase</keyword>
<evidence type="ECO:0000256" key="1">
    <source>
        <dbReference type="ARBA" id="ARBA00022603"/>
    </source>
</evidence>
<feature type="region of interest" description="Disordered" evidence="5">
    <location>
        <begin position="58"/>
        <end position="79"/>
    </location>
</feature>
<dbReference type="Gene3D" id="3.40.50.150">
    <property type="entry name" value="Vaccinia Virus protein VP39"/>
    <property type="match status" value="1"/>
</dbReference>
<feature type="compositionally biased region" description="Polar residues" evidence="5">
    <location>
        <begin position="60"/>
        <end position="79"/>
    </location>
</feature>
<keyword evidence="3" id="KW-0949">S-adenosyl-L-methionine</keyword>
<evidence type="ECO:0000256" key="4">
    <source>
        <dbReference type="ARBA" id="ARBA00043988"/>
    </source>
</evidence>
<dbReference type="STRING" id="361077.A0A151Z3Y5"/>
<dbReference type="EMBL" id="LODT01000051">
    <property type="protein sequence ID" value="KYQ88627.1"/>
    <property type="molecule type" value="Genomic_DNA"/>
</dbReference>
<dbReference type="PANTHER" id="PTHR14614">
    <property type="entry name" value="HEPATOCELLULAR CARCINOMA-ASSOCIATED ANTIGEN"/>
    <property type="match status" value="1"/>
</dbReference>
<dbReference type="GO" id="GO:0005737">
    <property type="term" value="C:cytoplasm"/>
    <property type="evidence" value="ECO:0007669"/>
    <property type="project" value="TreeGrafter"/>
</dbReference>
<dbReference type="GO" id="GO:0032259">
    <property type="term" value="P:methylation"/>
    <property type="evidence" value="ECO:0007669"/>
    <property type="project" value="UniProtKB-KW"/>
</dbReference>
<dbReference type="Pfam" id="PF10294">
    <property type="entry name" value="Methyltransf_16"/>
    <property type="match status" value="1"/>
</dbReference>
<dbReference type="AlphaFoldDB" id="A0A151Z3Y5"/>
<dbReference type="Proteomes" id="UP000076078">
    <property type="component" value="Unassembled WGS sequence"/>
</dbReference>
<gene>
    <name evidence="6" type="ORF">DLAC_11371</name>
</gene>
<comment type="similarity">
    <text evidence="4">Belongs to the methyltransferase superfamily. METTL23 family.</text>
</comment>
<evidence type="ECO:0000256" key="2">
    <source>
        <dbReference type="ARBA" id="ARBA00022679"/>
    </source>
</evidence>
<keyword evidence="7" id="KW-1185">Reference proteome</keyword>
<dbReference type="GO" id="GO:0008168">
    <property type="term" value="F:methyltransferase activity"/>
    <property type="evidence" value="ECO:0007669"/>
    <property type="project" value="UniProtKB-KW"/>
</dbReference>
<dbReference type="OrthoDB" id="407325at2759"/>
<organism evidence="6 7">
    <name type="scientific">Tieghemostelium lacteum</name>
    <name type="common">Slime mold</name>
    <name type="synonym">Dictyostelium lacteum</name>
    <dbReference type="NCBI Taxonomy" id="361077"/>
    <lineage>
        <taxon>Eukaryota</taxon>
        <taxon>Amoebozoa</taxon>
        <taxon>Evosea</taxon>
        <taxon>Eumycetozoa</taxon>
        <taxon>Dictyostelia</taxon>
        <taxon>Dictyosteliales</taxon>
        <taxon>Raperosteliaceae</taxon>
        <taxon>Tieghemostelium</taxon>
    </lineage>
</organism>
<dbReference type="GO" id="GO:0005634">
    <property type="term" value="C:nucleus"/>
    <property type="evidence" value="ECO:0007669"/>
    <property type="project" value="TreeGrafter"/>
</dbReference>
<name>A0A151Z3Y5_TIELA</name>
<evidence type="ECO:0008006" key="8">
    <source>
        <dbReference type="Google" id="ProtNLM"/>
    </source>
</evidence>
<accession>A0A151Z3Y5</accession>
<sequence length="338" mass="39523">MISSYYFKFTRDYSKKPLHYDKLQGNINYNCSYLKLVDYTDSDSDISYSSDIDLDSDSDVLNQSNSRNQQNFEKNTSTENIKEENQLIKNLKNINSNNNNNNKIIPQSITTCTDTENMNKSFFIRIKQQQDGDEYGLYVWRCSQLLSCYIYSEYQKNEKKWEDKIILEVSSGVSLPSLLLSKLGAQTIITDVCGKNQIQKNIENSIRLNVDIPEKYKPTLLQLTWGSFVGADFQEILKYQPLNYLIISDCFYNNTKDYDSIFSTLYFFLMNNNNLEILITYQSRSLEKSLLVYFKKWNLIPTLIQFNNIVNPWVENSSNDENLISTDDNLIIFKLTLK</sequence>
<comment type="caution">
    <text evidence="6">The sequence shown here is derived from an EMBL/GenBank/DDBJ whole genome shotgun (WGS) entry which is preliminary data.</text>
</comment>
<evidence type="ECO:0000313" key="6">
    <source>
        <dbReference type="EMBL" id="KYQ88627.1"/>
    </source>
</evidence>
<keyword evidence="2" id="KW-0808">Transferase</keyword>
<dbReference type="FunCoup" id="A0A151Z3Y5">
    <property type="interactions" value="15"/>
</dbReference>
<dbReference type="PANTHER" id="PTHR14614:SF164">
    <property type="entry name" value="HISTONE-ARGININE METHYLTRANSFERASE METTL23"/>
    <property type="match status" value="1"/>
</dbReference>
<dbReference type="InParanoid" id="A0A151Z3Y5"/>
<evidence type="ECO:0000313" key="7">
    <source>
        <dbReference type="Proteomes" id="UP000076078"/>
    </source>
</evidence>
<reference evidence="6 7" key="1">
    <citation type="submission" date="2015-12" db="EMBL/GenBank/DDBJ databases">
        <title>Dictyostelia acquired genes for synthesis and detection of signals that induce cell-type specialization by lateral gene transfer from prokaryotes.</title>
        <authorList>
            <person name="Gloeckner G."/>
            <person name="Schaap P."/>
        </authorList>
    </citation>
    <scope>NUCLEOTIDE SEQUENCE [LARGE SCALE GENOMIC DNA]</scope>
    <source>
        <strain evidence="6 7">TK</strain>
    </source>
</reference>
<evidence type="ECO:0000256" key="5">
    <source>
        <dbReference type="SAM" id="MobiDB-lite"/>
    </source>
</evidence>
<dbReference type="InterPro" id="IPR019410">
    <property type="entry name" value="Methyltransf_16"/>
</dbReference>
<dbReference type="InterPro" id="IPR029063">
    <property type="entry name" value="SAM-dependent_MTases_sf"/>
</dbReference>
<protein>
    <recommendedName>
        <fullName evidence="8">Methyltransferase</fullName>
    </recommendedName>
</protein>
<evidence type="ECO:0000256" key="3">
    <source>
        <dbReference type="ARBA" id="ARBA00022691"/>
    </source>
</evidence>
<proteinExistence type="inferred from homology"/>